<comment type="similarity">
    <text evidence="1">Belongs to the nitroreductase family.</text>
</comment>
<dbReference type="SUPFAM" id="SSF55469">
    <property type="entry name" value="FMN-dependent nitroreductase-like"/>
    <property type="match status" value="1"/>
</dbReference>
<dbReference type="InterPro" id="IPR033878">
    <property type="entry name" value="NfsB-like"/>
</dbReference>
<sequence length="195" mass="20526">MMPTLNEAIRQRYACRDFDAGRPPTAEQLRLLLEAGRLAPSSFGLEPWRFIAVTGVARRGAVARACFDQPAAQTAPALVVIIALVAALDPAADYVRDRLAAEARGQDPAPIHAAYRAFHHPDSIGAWAVGQCNFAAAHMLLQAAHMGLGSCPIGGFDEVALAAALDLPPGETPALVIAAGPCRHAAPERVRKPLG</sequence>
<evidence type="ECO:0000256" key="2">
    <source>
        <dbReference type="ARBA" id="ARBA00022857"/>
    </source>
</evidence>
<organism evidence="5 6">
    <name type="scientific">Thiobacillus sedimenti</name>
    <dbReference type="NCBI Taxonomy" id="3110231"/>
    <lineage>
        <taxon>Bacteria</taxon>
        <taxon>Pseudomonadati</taxon>
        <taxon>Pseudomonadota</taxon>
        <taxon>Betaproteobacteria</taxon>
        <taxon>Nitrosomonadales</taxon>
        <taxon>Thiobacillaceae</taxon>
        <taxon>Thiobacillus</taxon>
    </lineage>
</organism>
<keyword evidence="2" id="KW-0521">NADP</keyword>
<dbReference type="PANTHER" id="PTHR43673">
    <property type="entry name" value="NAD(P)H NITROREDUCTASE YDGI-RELATED"/>
    <property type="match status" value="1"/>
</dbReference>
<evidence type="ECO:0000259" key="4">
    <source>
        <dbReference type="Pfam" id="PF00881"/>
    </source>
</evidence>
<dbReference type="Proteomes" id="UP001334732">
    <property type="component" value="Chromosome"/>
</dbReference>
<keyword evidence="6" id="KW-1185">Reference proteome</keyword>
<dbReference type="EMBL" id="CP141769">
    <property type="protein sequence ID" value="WRS37918.1"/>
    <property type="molecule type" value="Genomic_DNA"/>
</dbReference>
<evidence type="ECO:0000256" key="1">
    <source>
        <dbReference type="ARBA" id="ARBA00007118"/>
    </source>
</evidence>
<evidence type="ECO:0000256" key="3">
    <source>
        <dbReference type="ARBA" id="ARBA00023002"/>
    </source>
</evidence>
<reference evidence="5 6" key="1">
    <citation type="submission" date="2023-12" db="EMBL/GenBank/DDBJ databases">
        <title>Thiobacillus sedimentum sp. nov., a chemolithoautotrophic sulfur-oxidizing bacterium isolated from freshwater sediment.</title>
        <authorList>
            <person name="Luo J."/>
            <person name="Dai C."/>
        </authorList>
    </citation>
    <scope>NUCLEOTIDE SEQUENCE [LARGE SCALE GENOMIC DNA]</scope>
    <source>
        <strain evidence="5 6">SCUT-2</strain>
    </source>
</reference>
<dbReference type="InterPro" id="IPR029479">
    <property type="entry name" value="Nitroreductase"/>
</dbReference>
<name>A0ABZ1CEX4_9PROT</name>
<dbReference type="RefSeq" id="WP_324778532.1">
    <property type="nucleotide sequence ID" value="NZ_CP141769.1"/>
</dbReference>
<accession>A0ABZ1CEX4</accession>
<proteinExistence type="inferred from homology"/>
<dbReference type="Gene3D" id="3.40.109.10">
    <property type="entry name" value="NADH Oxidase"/>
    <property type="match status" value="1"/>
</dbReference>
<protein>
    <submittedName>
        <fullName evidence="5">NAD(P)H-dependent oxidoreductase</fullName>
    </submittedName>
</protein>
<feature type="domain" description="Nitroreductase" evidence="4">
    <location>
        <begin position="9"/>
        <end position="180"/>
    </location>
</feature>
<dbReference type="CDD" id="cd02149">
    <property type="entry name" value="NfsB-like"/>
    <property type="match status" value="1"/>
</dbReference>
<evidence type="ECO:0000313" key="6">
    <source>
        <dbReference type="Proteomes" id="UP001334732"/>
    </source>
</evidence>
<evidence type="ECO:0000313" key="5">
    <source>
        <dbReference type="EMBL" id="WRS37918.1"/>
    </source>
</evidence>
<dbReference type="InterPro" id="IPR000415">
    <property type="entry name" value="Nitroreductase-like"/>
</dbReference>
<dbReference type="Pfam" id="PF00881">
    <property type="entry name" value="Nitroreductase"/>
    <property type="match status" value="1"/>
</dbReference>
<dbReference type="PANTHER" id="PTHR43673:SF10">
    <property type="entry name" value="NADH DEHYDROGENASE_NAD(P)H NITROREDUCTASE XCC3605-RELATED"/>
    <property type="match status" value="1"/>
</dbReference>
<keyword evidence="3" id="KW-0560">Oxidoreductase</keyword>
<gene>
    <name evidence="5" type="ORF">VA613_07765</name>
</gene>